<evidence type="ECO:0000259" key="6">
    <source>
        <dbReference type="PROSITE" id="PS51292"/>
    </source>
</evidence>
<feature type="region of interest" description="Disordered" evidence="4">
    <location>
        <begin position="17"/>
        <end position="75"/>
    </location>
</feature>
<evidence type="ECO:0000256" key="3">
    <source>
        <dbReference type="ARBA" id="ARBA00022833"/>
    </source>
</evidence>
<keyword evidence="1" id="KW-0479">Metal-binding</keyword>
<feature type="compositionally biased region" description="Basic and acidic residues" evidence="4">
    <location>
        <begin position="51"/>
        <end position="60"/>
    </location>
</feature>
<keyword evidence="3" id="KW-0862">Zinc</keyword>
<evidence type="ECO:0000313" key="8">
    <source>
        <dbReference type="Proteomes" id="UP001174677"/>
    </source>
</evidence>
<gene>
    <name evidence="7" type="ORF">P3X46_033133</name>
</gene>
<organism evidence="7 8">
    <name type="scientific">Hevea brasiliensis</name>
    <name type="common">Para rubber tree</name>
    <name type="synonym">Siphonia brasiliensis</name>
    <dbReference type="NCBI Taxonomy" id="3981"/>
    <lineage>
        <taxon>Eukaryota</taxon>
        <taxon>Viridiplantae</taxon>
        <taxon>Streptophyta</taxon>
        <taxon>Embryophyta</taxon>
        <taxon>Tracheophyta</taxon>
        <taxon>Spermatophyta</taxon>
        <taxon>Magnoliopsida</taxon>
        <taxon>eudicotyledons</taxon>
        <taxon>Gunneridae</taxon>
        <taxon>Pentapetalae</taxon>
        <taxon>rosids</taxon>
        <taxon>fabids</taxon>
        <taxon>Malpighiales</taxon>
        <taxon>Euphorbiaceae</taxon>
        <taxon>Crotonoideae</taxon>
        <taxon>Micrandreae</taxon>
        <taxon>Hevea</taxon>
    </lineage>
</organism>
<reference evidence="7 8" key="1">
    <citation type="journal article" date="2023" name="Plant Biotechnol. J.">
        <title>Chromosome-level wild Hevea brasiliensis genome provides new tools for genomic-assisted breeding and valuable loci to elevate rubber yield.</title>
        <authorList>
            <person name="Cheng H."/>
            <person name="Song X."/>
            <person name="Hu Y."/>
            <person name="Wu T."/>
            <person name="Yang Q."/>
            <person name="An Z."/>
            <person name="Feng S."/>
            <person name="Deng Z."/>
            <person name="Wu W."/>
            <person name="Zeng X."/>
            <person name="Tu M."/>
            <person name="Wang X."/>
            <person name="Huang H."/>
        </authorList>
    </citation>
    <scope>NUCLEOTIDE SEQUENCE [LARGE SCALE GENOMIC DNA]</scope>
    <source>
        <strain evidence="7">MT/VB/25A 57/8</strain>
    </source>
</reference>
<dbReference type="PROSITE" id="PS51292">
    <property type="entry name" value="ZF_RING_CH"/>
    <property type="match status" value="1"/>
</dbReference>
<dbReference type="SMART" id="SM00744">
    <property type="entry name" value="RINGv"/>
    <property type="match status" value="1"/>
</dbReference>
<dbReference type="PANTHER" id="PTHR46214">
    <property type="entry name" value="ZINC FINGER, RING-CH-TYPE"/>
    <property type="match status" value="1"/>
</dbReference>
<comment type="caution">
    <text evidence="7">The sequence shown here is derived from an EMBL/GenBank/DDBJ whole genome shotgun (WGS) entry which is preliminary data.</text>
</comment>
<dbReference type="Proteomes" id="UP001174677">
    <property type="component" value="Chromosome 18"/>
</dbReference>
<proteinExistence type="predicted"/>
<feature type="transmembrane region" description="Helical" evidence="5">
    <location>
        <begin position="330"/>
        <end position="348"/>
    </location>
</feature>
<keyword evidence="8" id="KW-1185">Reference proteome</keyword>
<dbReference type="InterPro" id="IPR013083">
    <property type="entry name" value="Znf_RING/FYVE/PHD"/>
</dbReference>
<dbReference type="PANTHER" id="PTHR46214:SF8">
    <property type="entry name" value="RING_FYVE_PHD ZINC FINGER SUPERFAMILY PROTEIN"/>
    <property type="match status" value="1"/>
</dbReference>
<evidence type="ECO:0000256" key="5">
    <source>
        <dbReference type="SAM" id="Phobius"/>
    </source>
</evidence>
<feature type="domain" description="RING-CH-type" evidence="6">
    <location>
        <begin position="222"/>
        <end position="293"/>
    </location>
</feature>
<feature type="compositionally biased region" description="Low complexity" evidence="4">
    <location>
        <begin position="22"/>
        <end position="35"/>
    </location>
</feature>
<keyword evidence="2" id="KW-0863">Zinc-finger</keyword>
<evidence type="ECO:0000256" key="1">
    <source>
        <dbReference type="ARBA" id="ARBA00022723"/>
    </source>
</evidence>
<dbReference type="SUPFAM" id="SSF57850">
    <property type="entry name" value="RING/U-box"/>
    <property type="match status" value="1"/>
</dbReference>
<sequence>MDQETNGHKAIVRTLGQFNQETIGTSSGDSSNSDNKVVLENPNVPNSRETVSARDKDASDGKGIGEPLDEGTSGNSINLVDKVVLERMIVVNSGEIVSFSGENKDLAIKIDELGSNDREIQIGGQEACVRGGNSEALDKVEQESHGDSSISVNEVVLETVIIVNSEEHRSIRGGNELLEIKGCGLGPSKVMVDELKGEVSKGEKQSCVIDMKCAGGGGDSLKDWDGERVCRICHLSSEGLQETSETTSSMGLIQLGCGCKDELGIAHAYCAEAWFKLKGNRMCEICGEIAKNITGVGDNRFMEEWNQRRFIGSSGSSSDRGRGCWRGQPFCNFLMACLVIAFVLPWFFRVNIF</sequence>
<dbReference type="EMBL" id="JARPOI010000018">
    <property type="protein sequence ID" value="KAJ9136017.1"/>
    <property type="molecule type" value="Genomic_DNA"/>
</dbReference>
<evidence type="ECO:0000313" key="7">
    <source>
        <dbReference type="EMBL" id="KAJ9136017.1"/>
    </source>
</evidence>
<keyword evidence="5" id="KW-0812">Transmembrane</keyword>
<dbReference type="Gene3D" id="3.30.40.10">
    <property type="entry name" value="Zinc/RING finger domain, C3HC4 (zinc finger)"/>
    <property type="match status" value="1"/>
</dbReference>
<name>A0ABQ9KFF1_HEVBR</name>
<keyword evidence="5" id="KW-0472">Membrane</keyword>
<dbReference type="Pfam" id="PF12906">
    <property type="entry name" value="RINGv"/>
    <property type="match status" value="1"/>
</dbReference>
<keyword evidence="5" id="KW-1133">Transmembrane helix</keyword>
<accession>A0ABQ9KFF1</accession>
<protein>
    <recommendedName>
        <fullName evidence="6">RING-CH-type domain-containing protein</fullName>
    </recommendedName>
</protein>
<evidence type="ECO:0000256" key="2">
    <source>
        <dbReference type="ARBA" id="ARBA00022771"/>
    </source>
</evidence>
<dbReference type="InterPro" id="IPR011016">
    <property type="entry name" value="Znf_RING-CH"/>
</dbReference>
<evidence type="ECO:0000256" key="4">
    <source>
        <dbReference type="SAM" id="MobiDB-lite"/>
    </source>
</evidence>